<evidence type="ECO:0000256" key="1">
    <source>
        <dbReference type="SAM" id="Coils"/>
    </source>
</evidence>
<name>A0A0B5N7V5_BACTU</name>
<sequence length="386" mass="44603">MSHSRLVSVELIDFMGYEYGRFDFDETGIISLKGYNSSGKTTVLRALGIINFNMYQQKQAKLIRHGQNRFIIKETFSDGVVITREKYLNGKSAYHLHKDGELFFSTVIDGVYVQVNEVPEYIAKYLDLIDDAKLNLHFRRGRDKLLLIDTTGRENYEFLSNALKAEELTQASLRLKTDRMKVKQEVTALEHRIESHRELVTKDKLITPRLVDALETVDESLDTNIDKKERLEDMGEVFRVLSELKPSIELKPIDTSKVTDLLAISKAIEDYNSVTVTVSLTKVNYDKVIELVQLVEAMETYNKIQLLPMLKTIDTSKVSELQVLRRALNELKQIEEVMAQEEAKKQEKMNMLEQVRNWLNEQNVQVYQCKDCGSVQPVSEQHKHHI</sequence>
<proteinExistence type="predicted"/>
<geneLocation type="plasmid" evidence="2 5">
    <name>2</name>
</geneLocation>
<dbReference type="EMBL" id="CP009334">
    <property type="protein sequence ID" value="AJG73844.1"/>
    <property type="molecule type" value="Genomic_DNA"/>
</dbReference>
<accession>A0A0B5N7V5</accession>
<dbReference type="Proteomes" id="UP000501107">
    <property type="component" value="Plasmid unnamed3"/>
</dbReference>
<evidence type="ECO:0000313" key="4">
    <source>
        <dbReference type="EMBL" id="QKH22917.1"/>
    </source>
</evidence>
<reference evidence="4 6" key="3">
    <citation type="submission" date="2020-05" db="EMBL/GenBank/DDBJ databases">
        <title>FDA dAtabase for Regulatory Grade micrObial Sequences (FDA-ARGOS): Supporting development and validation of Infectious Disease Dx tests.</title>
        <authorList>
            <person name="Nelson B."/>
            <person name="Plummer A."/>
            <person name="Tallon L."/>
            <person name="Sadzewicz L."/>
            <person name="Zhao X."/>
            <person name="Vavikolanu K."/>
            <person name="Mehta A."/>
            <person name="Aluvathingal J."/>
            <person name="Nadendla S."/>
            <person name="Myers T."/>
            <person name="Yan Y."/>
            <person name="Sichtig H."/>
        </authorList>
    </citation>
    <scope>NUCLEOTIDE SEQUENCE [LARGE SCALE GENOMIC DNA]</scope>
    <source>
        <strain evidence="4 6">FDAARGOS_795</strain>
        <plasmid evidence="4 6">unnamed3</plasmid>
    </source>
</reference>
<dbReference type="SUPFAM" id="SSF52540">
    <property type="entry name" value="P-loop containing nucleoside triphosphate hydrolases"/>
    <property type="match status" value="2"/>
</dbReference>
<keyword evidence="4" id="KW-0614">Plasmid</keyword>
<evidence type="ECO:0000313" key="5">
    <source>
        <dbReference type="Proteomes" id="UP000031876"/>
    </source>
</evidence>
<dbReference type="AlphaFoldDB" id="A0A0B5N7V5"/>
<protein>
    <submittedName>
        <fullName evidence="4">Uncharacterized protein</fullName>
    </submittedName>
</protein>
<dbReference type="Proteomes" id="UP000031876">
    <property type="component" value="Plasmid 2"/>
</dbReference>
<dbReference type="KEGG" id="btw:BF38_6079"/>
<dbReference type="Proteomes" id="UP001181533">
    <property type="component" value="Unassembled WGS sequence"/>
</dbReference>
<dbReference type="RefSeq" id="WP_000019806.1">
    <property type="nucleotide sequence ID" value="NZ_CP009334.1"/>
</dbReference>
<dbReference type="EMBL" id="VKQN01000001">
    <property type="protein sequence ID" value="MDR4174619.1"/>
    <property type="molecule type" value="Genomic_DNA"/>
</dbReference>
<evidence type="ECO:0000313" key="2">
    <source>
        <dbReference type="EMBL" id="AJG73844.1"/>
    </source>
</evidence>
<organism evidence="4 6">
    <name type="scientific">Bacillus thuringiensis</name>
    <dbReference type="NCBI Taxonomy" id="1428"/>
    <lineage>
        <taxon>Bacteria</taxon>
        <taxon>Bacillati</taxon>
        <taxon>Bacillota</taxon>
        <taxon>Bacilli</taxon>
        <taxon>Bacillales</taxon>
        <taxon>Bacillaceae</taxon>
        <taxon>Bacillus</taxon>
        <taxon>Bacillus cereus group</taxon>
    </lineage>
</organism>
<gene>
    <name evidence="2" type="ORF">BF38_6079</name>
    <name evidence="3" type="ORF">FO599_00555</name>
    <name evidence="4" type="ORF">FOC89_02750</name>
</gene>
<feature type="coiled-coil region" evidence="1">
    <location>
        <begin position="321"/>
        <end position="354"/>
    </location>
</feature>
<evidence type="ECO:0000313" key="6">
    <source>
        <dbReference type="Proteomes" id="UP000501107"/>
    </source>
</evidence>
<geneLocation type="plasmid" evidence="4 6">
    <name>unnamed3</name>
</geneLocation>
<reference evidence="3" key="2">
    <citation type="submission" date="2019-07" db="EMBL/GenBank/DDBJ databases">
        <title>Phylogenomic Reclassification of ATCC Bacillus Strains and Various Taxa within the Genus Bacillus.</title>
        <authorList>
            <person name="Riojas M.A."/>
            <person name="Frank A.M."/>
            <person name="Fenn S.L."/>
            <person name="King S.P."/>
            <person name="Brower S.M."/>
            <person name="Hazbon M.H."/>
        </authorList>
    </citation>
    <scope>NUCLEOTIDE SEQUENCE</scope>
    <source>
        <strain evidence="3">ATCC 35646</strain>
    </source>
</reference>
<dbReference type="EMBL" id="CP053979">
    <property type="protein sequence ID" value="QKH22917.1"/>
    <property type="molecule type" value="Genomic_DNA"/>
</dbReference>
<evidence type="ECO:0000313" key="3">
    <source>
        <dbReference type="EMBL" id="MDR4174619.1"/>
    </source>
</evidence>
<dbReference type="Gene3D" id="3.40.50.300">
    <property type="entry name" value="P-loop containing nucleotide triphosphate hydrolases"/>
    <property type="match status" value="1"/>
</dbReference>
<reference evidence="2 5" key="1">
    <citation type="journal article" date="2015" name="Genome Announc.">
        <title>Complete genome sequences for 35 biothreat assay-relevant bacillus species.</title>
        <authorList>
            <person name="Johnson S.L."/>
            <person name="Daligault H.E."/>
            <person name="Davenport K.W."/>
            <person name="Jaissle J."/>
            <person name="Frey K.G."/>
            <person name="Ladner J.T."/>
            <person name="Broomall S.M."/>
            <person name="Bishop-Lilly K.A."/>
            <person name="Bruce D.C."/>
            <person name="Gibbons H.S."/>
            <person name="Coyne S.R."/>
            <person name="Lo C.C."/>
            <person name="Meincke L."/>
            <person name="Munk A.C."/>
            <person name="Koroleva G.I."/>
            <person name="Rosenzweig C.N."/>
            <person name="Palacios G.F."/>
            <person name="Redden C.L."/>
            <person name="Minogue T.D."/>
            <person name="Chain P.S."/>
        </authorList>
    </citation>
    <scope>NUCLEOTIDE SEQUENCE [LARGE SCALE GENOMIC DNA]</scope>
    <source>
        <strain evidence="2 5">HD1011</strain>
        <plasmid evidence="2 5">2</plasmid>
    </source>
</reference>
<keyword evidence="1" id="KW-0175">Coiled coil</keyword>
<dbReference type="InterPro" id="IPR027417">
    <property type="entry name" value="P-loop_NTPase"/>
</dbReference>